<accession>A0ABN0ISN1</accession>
<sequence length="38" mass="4564">MLLVSKTVLIWITWLILLRTSLKSSWYTLEKTDKHFTP</sequence>
<protein>
    <submittedName>
        <fullName evidence="1">Dihydrodipicolinate synthase</fullName>
    </submittedName>
</protein>
<proteinExistence type="predicted"/>
<comment type="caution">
    <text evidence="1">The sequence shown here is derived from an EMBL/GenBank/DDBJ whole genome shotgun (WGS) entry which is preliminary data.</text>
</comment>
<keyword evidence="2" id="KW-1185">Reference proteome</keyword>
<dbReference type="EMBL" id="ALYM01000003">
    <property type="protein sequence ID" value="EMG25857.1"/>
    <property type="molecule type" value="Genomic_DNA"/>
</dbReference>
<gene>
    <name evidence="1" type="ORF">SPJ1_1268</name>
</gene>
<organism evidence="1 2">
    <name type="scientific">Streptococcus parauberis KRS-02083</name>
    <dbReference type="NCBI Taxonomy" id="1207545"/>
    <lineage>
        <taxon>Bacteria</taxon>
        <taxon>Bacillati</taxon>
        <taxon>Bacillota</taxon>
        <taxon>Bacilli</taxon>
        <taxon>Lactobacillales</taxon>
        <taxon>Streptococcaceae</taxon>
        <taxon>Streptococcus</taxon>
    </lineage>
</organism>
<evidence type="ECO:0000313" key="1">
    <source>
        <dbReference type="EMBL" id="EMG25857.1"/>
    </source>
</evidence>
<name>A0ABN0ISN1_9STRE</name>
<dbReference type="Proteomes" id="UP000011769">
    <property type="component" value="Unassembled WGS sequence"/>
</dbReference>
<reference evidence="1 2" key="1">
    <citation type="journal article" date="2013" name="PLoS ONE">
        <title>Comparative Genomic Characterization of Three Streptococcus parauberis Strains in Fish Pathogen, as Assessed by Wide-Genome Analyses.</title>
        <authorList>
            <person name="Nho S.W."/>
            <person name="Hikima J."/>
            <person name="Park S.B."/>
            <person name="Jang H.B."/>
            <person name="Cha I.S."/>
            <person name="Yasuike M."/>
            <person name="Nakamura Y."/>
            <person name="Fujiwara A."/>
            <person name="Sano M."/>
            <person name="Kanai K."/>
            <person name="Kondo H."/>
            <person name="Hirono I."/>
            <person name="Takeyama H."/>
            <person name="Aoki T."/>
            <person name="Jung T.S."/>
        </authorList>
    </citation>
    <scope>NUCLEOTIDE SEQUENCE [LARGE SCALE GENOMIC DNA]</scope>
    <source>
        <strain evidence="1 2">KRS-02083</strain>
    </source>
</reference>
<evidence type="ECO:0000313" key="2">
    <source>
        <dbReference type="Proteomes" id="UP000011769"/>
    </source>
</evidence>